<dbReference type="Proteomes" id="UP000230033">
    <property type="component" value="Unassembled WGS sequence"/>
</dbReference>
<evidence type="ECO:0000256" key="3">
    <source>
        <dbReference type="ARBA" id="ARBA00007739"/>
    </source>
</evidence>
<feature type="domain" description="Penicillin-binding protein transpeptidase" evidence="17">
    <location>
        <begin position="315"/>
        <end position="579"/>
    </location>
</feature>
<keyword evidence="9" id="KW-0378">Hydrolase</keyword>
<evidence type="ECO:0000256" key="8">
    <source>
        <dbReference type="ARBA" id="ARBA00022679"/>
    </source>
</evidence>
<dbReference type="Gene3D" id="1.10.3810.10">
    <property type="entry name" value="Biosynthetic peptidoglycan transglycosylase-like"/>
    <property type="match status" value="1"/>
</dbReference>
<dbReference type="GO" id="GO:0030288">
    <property type="term" value="C:outer membrane-bounded periplasmic space"/>
    <property type="evidence" value="ECO:0007669"/>
    <property type="project" value="TreeGrafter"/>
</dbReference>
<dbReference type="SUPFAM" id="SSF53955">
    <property type="entry name" value="Lysozyme-like"/>
    <property type="match status" value="1"/>
</dbReference>
<dbReference type="Pfam" id="PF00912">
    <property type="entry name" value="Transgly"/>
    <property type="match status" value="1"/>
</dbReference>
<comment type="similarity">
    <text evidence="3">In the N-terminal section; belongs to the glycosyltransferase 51 family.</text>
</comment>
<evidence type="ECO:0000256" key="12">
    <source>
        <dbReference type="ARBA" id="ARBA00023136"/>
    </source>
</evidence>
<keyword evidence="13" id="KW-0511">Multifunctional enzyme</keyword>
<accession>A0A2H0WPE7</accession>
<evidence type="ECO:0000256" key="16">
    <source>
        <dbReference type="ARBA" id="ARBA00049902"/>
    </source>
</evidence>
<dbReference type="GO" id="GO:0009002">
    <property type="term" value="F:serine-type D-Ala-D-Ala carboxypeptidase activity"/>
    <property type="evidence" value="ECO:0007669"/>
    <property type="project" value="UniProtKB-EC"/>
</dbReference>
<dbReference type="AlphaFoldDB" id="A0A2H0WPE7"/>
<keyword evidence="14" id="KW-0961">Cell wall biogenesis/degradation</keyword>
<comment type="similarity">
    <text evidence="2">In the C-terminal section; belongs to the transpeptidase family.</text>
</comment>
<dbReference type="InterPro" id="IPR001460">
    <property type="entry name" value="PCN-bd_Tpept"/>
</dbReference>
<evidence type="ECO:0000256" key="11">
    <source>
        <dbReference type="ARBA" id="ARBA00022984"/>
    </source>
</evidence>
<dbReference type="PANTHER" id="PTHR32282">
    <property type="entry name" value="BINDING PROTEIN TRANSPEPTIDASE, PUTATIVE-RELATED"/>
    <property type="match status" value="1"/>
</dbReference>
<keyword evidence="8" id="KW-0808">Transferase</keyword>
<keyword evidence="4" id="KW-1003">Cell membrane</keyword>
<dbReference type="SUPFAM" id="SSF56601">
    <property type="entry name" value="beta-lactamase/transpeptidase-like"/>
    <property type="match status" value="1"/>
</dbReference>
<dbReference type="GO" id="GO:0071555">
    <property type="term" value="P:cell wall organization"/>
    <property type="evidence" value="ECO:0007669"/>
    <property type="project" value="UniProtKB-KW"/>
</dbReference>
<evidence type="ECO:0000256" key="2">
    <source>
        <dbReference type="ARBA" id="ARBA00007090"/>
    </source>
</evidence>
<name>A0A2H0WPE7_9BACT</name>
<evidence type="ECO:0000256" key="9">
    <source>
        <dbReference type="ARBA" id="ARBA00022801"/>
    </source>
</evidence>
<keyword evidence="7" id="KW-0328">Glycosyltransferase</keyword>
<keyword evidence="6" id="KW-0645">Protease</keyword>
<evidence type="ECO:0000256" key="1">
    <source>
        <dbReference type="ARBA" id="ARBA00004236"/>
    </source>
</evidence>
<dbReference type="InterPro" id="IPR036950">
    <property type="entry name" value="PBP_transglycosylase"/>
</dbReference>
<keyword evidence="12" id="KW-0472">Membrane</keyword>
<evidence type="ECO:0000256" key="13">
    <source>
        <dbReference type="ARBA" id="ARBA00023268"/>
    </source>
</evidence>
<evidence type="ECO:0000256" key="14">
    <source>
        <dbReference type="ARBA" id="ARBA00023316"/>
    </source>
</evidence>
<comment type="subcellular location">
    <subcellularLocation>
        <location evidence="1">Cell membrane</location>
    </subcellularLocation>
</comment>
<evidence type="ECO:0000256" key="7">
    <source>
        <dbReference type="ARBA" id="ARBA00022676"/>
    </source>
</evidence>
<comment type="catalytic activity">
    <reaction evidence="16">
        <text>[GlcNAc-(1-&gt;4)-Mur2Ac(oyl-L-Ala-gamma-D-Glu-L-Lys-D-Ala-D-Ala)](n)-di-trans,octa-cis-undecaprenyl diphosphate + beta-D-GlcNAc-(1-&gt;4)-Mur2Ac(oyl-L-Ala-gamma-D-Glu-L-Lys-D-Ala-D-Ala)-di-trans,octa-cis-undecaprenyl diphosphate = [GlcNAc-(1-&gt;4)-Mur2Ac(oyl-L-Ala-gamma-D-Glu-L-Lys-D-Ala-D-Ala)](n+1)-di-trans,octa-cis-undecaprenyl diphosphate + di-trans,octa-cis-undecaprenyl diphosphate + H(+)</text>
        <dbReference type="Rhea" id="RHEA:23708"/>
        <dbReference type="Rhea" id="RHEA-COMP:9602"/>
        <dbReference type="Rhea" id="RHEA-COMP:9603"/>
        <dbReference type="ChEBI" id="CHEBI:15378"/>
        <dbReference type="ChEBI" id="CHEBI:58405"/>
        <dbReference type="ChEBI" id="CHEBI:60033"/>
        <dbReference type="ChEBI" id="CHEBI:78435"/>
        <dbReference type="EC" id="2.4.99.28"/>
    </reaction>
</comment>
<dbReference type="InterPro" id="IPR001264">
    <property type="entry name" value="Glyco_trans_51"/>
</dbReference>
<evidence type="ECO:0000256" key="15">
    <source>
        <dbReference type="ARBA" id="ARBA00034000"/>
    </source>
</evidence>
<dbReference type="Pfam" id="PF00905">
    <property type="entry name" value="Transpeptidase"/>
    <property type="match status" value="1"/>
</dbReference>
<organism evidence="19 20">
    <name type="scientific">Candidatus Shapirobacteria bacterium CG09_land_8_20_14_0_10_47_13</name>
    <dbReference type="NCBI Taxonomy" id="1974481"/>
    <lineage>
        <taxon>Bacteria</taxon>
        <taxon>Candidatus Shapironibacteriota</taxon>
    </lineage>
</organism>
<proteinExistence type="inferred from homology"/>
<evidence type="ECO:0000259" key="17">
    <source>
        <dbReference type="Pfam" id="PF00905"/>
    </source>
</evidence>
<evidence type="ECO:0000259" key="18">
    <source>
        <dbReference type="Pfam" id="PF00912"/>
    </source>
</evidence>
<sequence>MKTKRAKPKTKPILLAVFLLLVFLAVWIFKDLPSPTWLSSSPSSSLIYDRNGKLLYEIYAEKNRTPVSLKDLPEYIKWATIASEDKNFYRHHGFDFGGVLRAAYNIIFHQTLQGGSTITQQLVKNALLTPERTLHRKIREIILTYLVEVIYSKDRILEMYLNQAPYGGTAWGIQAAAQTYFNKDAKDLTLAESSLLAGLPASPTRFSPFGAHPELAQQRQERVLQLMVEDGYLDESSKLKVQSSELVYAPPSVGIKAPHFVLYVKDLLAEKYSDTVVEQGGLKVTTTLDLDLQNFAQDTVATEVAKLKKLKVGNGAALVTNPKTGEILAMVGSKDYFAKDIDGNVNVTLRPRQPGSSIKPLNYALAFSKGTLTAATVLNDIPTCFKVAGQPLYCPVNYDGQFHGPVQARFALGNSYNIPAVKVLAMNGLTDFVASASAMGIATFKDPQNYGLSLTLGGGEVKMVDMATAFSAFANLGIRQDLWAIKKVEDQAGKVIFEQKEQEGPRVLSMEVAYLIDHILLDNNARSAAFGPSSFLVVKNHPEVAVKTGTTNDLRDNWTIGWTPSVLVATWVGNNDNTAMSYVASGVTGASPIWNKIIGQALKNKTQQWPLKPDGIIGAQVCNVSGKLPNPDSPCPTRFEYFAPGTVPTEMENLNTDVEVDKTTRQLATDKTPPENRETQNHPAIFDPLGIPYCLDCAFPTDPVTIQPSQISSNISR</sequence>
<feature type="domain" description="Glycosyl transferase family 51" evidence="18">
    <location>
        <begin position="52"/>
        <end position="227"/>
    </location>
</feature>
<dbReference type="GO" id="GO:0009252">
    <property type="term" value="P:peptidoglycan biosynthetic process"/>
    <property type="evidence" value="ECO:0007669"/>
    <property type="project" value="UniProtKB-KW"/>
</dbReference>
<dbReference type="GO" id="GO:0005886">
    <property type="term" value="C:plasma membrane"/>
    <property type="evidence" value="ECO:0007669"/>
    <property type="project" value="UniProtKB-SubCell"/>
</dbReference>
<evidence type="ECO:0000256" key="10">
    <source>
        <dbReference type="ARBA" id="ARBA00022960"/>
    </source>
</evidence>
<protein>
    <submittedName>
        <fullName evidence="19">Penicillin-binding protein</fullName>
    </submittedName>
</protein>
<comment type="catalytic activity">
    <reaction evidence="15">
        <text>Preferential cleavage: (Ac)2-L-Lys-D-Ala-|-D-Ala. Also transpeptidation of peptidyl-alanyl moieties that are N-acyl substituents of D-alanine.</text>
        <dbReference type="EC" id="3.4.16.4"/>
    </reaction>
</comment>
<evidence type="ECO:0000256" key="4">
    <source>
        <dbReference type="ARBA" id="ARBA00022475"/>
    </source>
</evidence>
<keyword evidence="10" id="KW-0133">Cell shape</keyword>
<evidence type="ECO:0000313" key="20">
    <source>
        <dbReference type="Proteomes" id="UP000230033"/>
    </source>
</evidence>
<dbReference type="InterPro" id="IPR050396">
    <property type="entry name" value="Glycosyltr_51/Transpeptidase"/>
</dbReference>
<keyword evidence="5" id="KW-0121">Carboxypeptidase</keyword>
<gene>
    <name evidence="19" type="ORF">COT65_02085</name>
</gene>
<evidence type="ECO:0000256" key="5">
    <source>
        <dbReference type="ARBA" id="ARBA00022645"/>
    </source>
</evidence>
<keyword evidence="11" id="KW-0573">Peptidoglycan synthesis</keyword>
<dbReference type="GO" id="GO:0008955">
    <property type="term" value="F:peptidoglycan glycosyltransferase activity"/>
    <property type="evidence" value="ECO:0007669"/>
    <property type="project" value="UniProtKB-EC"/>
</dbReference>
<comment type="caution">
    <text evidence="19">The sequence shown here is derived from an EMBL/GenBank/DDBJ whole genome shotgun (WGS) entry which is preliminary data.</text>
</comment>
<dbReference type="PANTHER" id="PTHR32282:SF11">
    <property type="entry name" value="PENICILLIN-BINDING PROTEIN 1B"/>
    <property type="match status" value="1"/>
</dbReference>
<dbReference type="GO" id="GO:0008658">
    <property type="term" value="F:penicillin binding"/>
    <property type="evidence" value="ECO:0007669"/>
    <property type="project" value="InterPro"/>
</dbReference>
<dbReference type="FunFam" id="1.10.3810.10:FF:000001">
    <property type="entry name" value="Penicillin-binding protein 1A"/>
    <property type="match status" value="1"/>
</dbReference>
<dbReference type="GO" id="GO:0008360">
    <property type="term" value="P:regulation of cell shape"/>
    <property type="evidence" value="ECO:0007669"/>
    <property type="project" value="UniProtKB-KW"/>
</dbReference>
<dbReference type="InterPro" id="IPR012338">
    <property type="entry name" value="Beta-lactam/transpept-like"/>
</dbReference>
<evidence type="ECO:0000256" key="6">
    <source>
        <dbReference type="ARBA" id="ARBA00022670"/>
    </source>
</evidence>
<evidence type="ECO:0000313" key="19">
    <source>
        <dbReference type="EMBL" id="PIS13828.1"/>
    </source>
</evidence>
<dbReference type="Gene3D" id="3.40.710.10">
    <property type="entry name" value="DD-peptidase/beta-lactamase superfamily"/>
    <property type="match status" value="1"/>
</dbReference>
<dbReference type="EMBL" id="PEZJ01000026">
    <property type="protein sequence ID" value="PIS13828.1"/>
    <property type="molecule type" value="Genomic_DNA"/>
</dbReference>
<dbReference type="InterPro" id="IPR023346">
    <property type="entry name" value="Lysozyme-like_dom_sf"/>
</dbReference>
<reference evidence="20" key="1">
    <citation type="submission" date="2017-09" db="EMBL/GenBank/DDBJ databases">
        <title>Depth-based differentiation of microbial function through sediment-hosted aquifers and enrichment of novel symbionts in the deep terrestrial subsurface.</title>
        <authorList>
            <person name="Probst A.J."/>
            <person name="Ladd B."/>
            <person name="Jarett J.K."/>
            <person name="Geller-Mcgrath D.E."/>
            <person name="Sieber C.M.K."/>
            <person name="Emerson J.B."/>
            <person name="Anantharaman K."/>
            <person name="Thomas B.C."/>
            <person name="Malmstrom R."/>
            <person name="Stieglmeier M."/>
            <person name="Klingl A."/>
            <person name="Woyke T."/>
            <person name="Ryan C.M."/>
            <person name="Banfield J.F."/>
        </authorList>
    </citation>
    <scope>NUCLEOTIDE SEQUENCE [LARGE SCALE GENOMIC DNA]</scope>
</reference>
<dbReference type="GO" id="GO:0006508">
    <property type="term" value="P:proteolysis"/>
    <property type="evidence" value="ECO:0007669"/>
    <property type="project" value="UniProtKB-KW"/>
</dbReference>